<dbReference type="AlphaFoldDB" id="A0AAE4ICC7"/>
<comment type="caution">
    <text evidence="1">The sequence shown here is derived from an EMBL/GenBank/DDBJ whole genome shotgun (WGS) entry which is preliminary data.</text>
</comment>
<dbReference type="InterPro" id="IPR011990">
    <property type="entry name" value="TPR-like_helical_dom_sf"/>
</dbReference>
<sequence length="511" mass="57059">MKKYIISAFALFTLFTTSGCQDWLDVNHDPNVLEEIPDGKVLLPAAEVNLGNSLMGWDFGFAGGFWSEYWTQKYTASQFKSICEYTETSFSTAYSNLTAGVLKDLKEIKTVAEESGNTGNYFVAEALSIYTWQILTDVWGSIPYSEALQGAEGIVSPKFDAGEEIYADLMARVDALLQTDLDGAQIDGEYDFIYGGDLGKWQLFANSLKLKLMMRLSETSGYNNATVVSFVDNNAFLTQSACIPGSYWSDGQEGKRHPMREFEAGGAGYLTTNVIACKNFLDYLANNNDPRLDRLFKIADTKTGWRGAFFGDFDSKEASDGSTSDDQVKYCTIRFTGDMDLMIMSNWEVCFFMAEAYARAGRHADAKAAYEQGVKASLSQHGISDHSILDDGYAAWKDGTVEEEIKQIAMQKWVANANYQHIESFLERNRVKYPAIYDVDIKMDRPGAYADLKIVGNLTVSVKGRARLNNSLPASPIYPTSILTTNENSPEQKQNIGEKVWWNQKKEVIIK</sequence>
<name>A0AAE4ICC7_BACUN</name>
<accession>A0AAE4ICC7</accession>
<proteinExistence type="predicted"/>
<keyword evidence="1" id="KW-0449">Lipoprotein</keyword>
<dbReference type="EMBL" id="JAWDEU010000002">
    <property type="protein sequence ID" value="MDU0244180.1"/>
    <property type="molecule type" value="Genomic_DNA"/>
</dbReference>
<organism evidence="1 2">
    <name type="scientific">Bacteroides uniformis</name>
    <dbReference type="NCBI Taxonomy" id="820"/>
    <lineage>
        <taxon>Bacteria</taxon>
        <taxon>Pseudomonadati</taxon>
        <taxon>Bacteroidota</taxon>
        <taxon>Bacteroidia</taxon>
        <taxon>Bacteroidales</taxon>
        <taxon>Bacteroidaceae</taxon>
        <taxon>Bacteroides</taxon>
    </lineage>
</organism>
<dbReference type="Pfam" id="PF12771">
    <property type="entry name" value="SusD-like_2"/>
    <property type="match status" value="1"/>
</dbReference>
<dbReference type="RefSeq" id="WP_178292051.1">
    <property type="nucleotide sequence ID" value="NZ_CP072220.1"/>
</dbReference>
<evidence type="ECO:0000313" key="2">
    <source>
        <dbReference type="Proteomes" id="UP001181247"/>
    </source>
</evidence>
<protein>
    <submittedName>
        <fullName evidence="1">SusD/RagB family nutrient-binding outer membrane lipoprotein</fullName>
    </submittedName>
</protein>
<dbReference type="Proteomes" id="UP001181247">
    <property type="component" value="Unassembled WGS sequence"/>
</dbReference>
<dbReference type="SUPFAM" id="SSF48452">
    <property type="entry name" value="TPR-like"/>
    <property type="match status" value="1"/>
</dbReference>
<reference evidence="1" key="1">
    <citation type="submission" date="2023-10" db="EMBL/GenBank/DDBJ databases">
        <title>Genome of Potential pathogenic bacteria in Crohn's disease.</title>
        <authorList>
            <person name="Rodriguez-Palacios A."/>
        </authorList>
    </citation>
    <scope>NUCLEOTIDE SEQUENCE</scope>
    <source>
        <strain evidence="1">CavFT-hAR50</strain>
    </source>
</reference>
<gene>
    <name evidence="1" type="ORF">RVH16_05540</name>
</gene>
<dbReference type="Gene3D" id="1.25.40.390">
    <property type="match status" value="1"/>
</dbReference>
<dbReference type="PROSITE" id="PS51257">
    <property type="entry name" value="PROKAR_LIPOPROTEIN"/>
    <property type="match status" value="1"/>
</dbReference>
<dbReference type="InterPro" id="IPR041662">
    <property type="entry name" value="SusD-like_2"/>
</dbReference>
<evidence type="ECO:0000313" key="1">
    <source>
        <dbReference type="EMBL" id="MDU0244180.1"/>
    </source>
</evidence>